<dbReference type="PANTHER" id="PTHR22930:SF273">
    <property type="entry name" value="NUCLEASE HARBI1"/>
    <property type="match status" value="1"/>
</dbReference>
<gene>
    <name evidence="1" type="ORF">HYC85_030417</name>
</gene>
<organism evidence="1 2">
    <name type="scientific">Camellia sinensis</name>
    <name type="common">Tea plant</name>
    <name type="synonym">Thea sinensis</name>
    <dbReference type="NCBI Taxonomy" id="4442"/>
    <lineage>
        <taxon>Eukaryota</taxon>
        <taxon>Viridiplantae</taxon>
        <taxon>Streptophyta</taxon>
        <taxon>Embryophyta</taxon>
        <taxon>Tracheophyta</taxon>
        <taxon>Spermatophyta</taxon>
        <taxon>Magnoliopsida</taxon>
        <taxon>eudicotyledons</taxon>
        <taxon>Gunneridae</taxon>
        <taxon>Pentapetalae</taxon>
        <taxon>asterids</taxon>
        <taxon>Ericales</taxon>
        <taxon>Theaceae</taxon>
        <taxon>Camellia</taxon>
    </lineage>
</organism>
<keyword evidence="2" id="KW-1185">Reference proteome</keyword>
<name>A0A7J7G4Q4_CAMSI</name>
<protein>
    <recommendedName>
        <fullName evidence="3">DDE Tnp4 domain-containing protein</fullName>
    </recommendedName>
</protein>
<reference evidence="2" key="1">
    <citation type="journal article" date="2020" name="Nat. Commun.">
        <title>Genome assembly of wild tea tree DASZ reveals pedigree and selection history of tea varieties.</title>
        <authorList>
            <person name="Zhang W."/>
            <person name="Zhang Y."/>
            <person name="Qiu H."/>
            <person name="Guo Y."/>
            <person name="Wan H."/>
            <person name="Zhang X."/>
            <person name="Scossa F."/>
            <person name="Alseekh S."/>
            <person name="Zhang Q."/>
            <person name="Wang P."/>
            <person name="Xu L."/>
            <person name="Schmidt M.H."/>
            <person name="Jia X."/>
            <person name="Li D."/>
            <person name="Zhu A."/>
            <person name="Guo F."/>
            <person name="Chen W."/>
            <person name="Ni D."/>
            <person name="Usadel B."/>
            <person name="Fernie A.R."/>
            <person name="Wen W."/>
        </authorList>
    </citation>
    <scope>NUCLEOTIDE SEQUENCE [LARGE SCALE GENOMIC DNA]</scope>
    <source>
        <strain evidence="2">cv. G240</strain>
    </source>
</reference>
<reference evidence="1 2" key="2">
    <citation type="submission" date="2020-07" db="EMBL/GenBank/DDBJ databases">
        <title>Genome assembly of wild tea tree DASZ reveals pedigree and selection history of tea varieties.</title>
        <authorList>
            <person name="Zhang W."/>
        </authorList>
    </citation>
    <scope>NUCLEOTIDE SEQUENCE [LARGE SCALE GENOMIC DNA]</scope>
    <source>
        <strain evidence="2">cv. G240</strain>
        <tissue evidence="1">Leaf</tissue>
    </source>
</reference>
<dbReference type="EMBL" id="JACBKZ010000014">
    <property type="protein sequence ID" value="KAF5934246.1"/>
    <property type="molecule type" value="Genomic_DNA"/>
</dbReference>
<accession>A0A7J7G4Q4</accession>
<dbReference type="Proteomes" id="UP000593564">
    <property type="component" value="Unassembled WGS sequence"/>
</dbReference>
<proteinExistence type="predicted"/>
<evidence type="ECO:0000313" key="2">
    <source>
        <dbReference type="Proteomes" id="UP000593564"/>
    </source>
</evidence>
<comment type="caution">
    <text evidence="1">The sequence shown here is derived from an EMBL/GenBank/DDBJ whole genome shotgun (WGS) entry which is preliminary data.</text>
</comment>
<sequence>MKYNSHYCAFATAVTPSPSLNQFSIPKGDCFVMESSDDEKDGVFVNYIPKEISHTLASNDFFQGPGPDVPPEVLEDPRFYPYFKDCVGAVDGIHIPVMVGVDEQGPFCNKNGFLSQIVLALCSFDLKFHYVLAGWEGSAADLRVLNSALTRRNKLQVPEVIFLSFYQKSKFTWR</sequence>
<dbReference type="AlphaFoldDB" id="A0A7J7G4Q4"/>
<dbReference type="InterPro" id="IPR045249">
    <property type="entry name" value="HARBI1-like"/>
</dbReference>
<evidence type="ECO:0000313" key="1">
    <source>
        <dbReference type="EMBL" id="KAF5934246.1"/>
    </source>
</evidence>
<evidence type="ECO:0008006" key="3">
    <source>
        <dbReference type="Google" id="ProtNLM"/>
    </source>
</evidence>
<dbReference type="PANTHER" id="PTHR22930">
    <property type="match status" value="1"/>
</dbReference>